<accession>A0ABX0DAU8</accession>
<dbReference type="Proteomes" id="UP000479226">
    <property type="component" value="Unassembled WGS sequence"/>
</dbReference>
<feature type="domain" description="Glycoside hydrolase family 20 catalytic" evidence="5">
    <location>
        <begin position="159"/>
        <end position="429"/>
    </location>
</feature>
<protein>
    <submittedName>
        <fullName evidence="7">Family 20 glycosylhydrolase</fullName>
    </submittedName>
</protein>
<dbReference type="SUPFAM" id="SSF51445">
    <property type="entry name" value="(Trans)glycosidases"/>
    <property type="match status" value="1"/>
</dbReference>
<evidence type="ECO:0000256" key="2">
    <source>
        <dbReference type="ARBA" id="ARBA00022801"/>
    </source>
</evidence>
<dbReference type="Pfam" id="PF00728">
    <property type="entry name" value="Glyco_hydro_20"/>
    <property type="match status" value="1"/>
</dbReference>
<organism evidence="7 8">
    <name type="scientific">Arthrobacter silviterrae</name>
    <dbReference type="NCBI Taxonomy" id="2026658"/>
    <lineage>
        <taxon>Bacteria</taxon>
        <taxon>Bacillati</taxon>
        <taxon>Actinomycetota</taxon>
        <taxon>Actinomycetes</taxon>
        <taxon>Micrococcales</taxon>
        <taxon>Micrococcaceae</taxon>
        <taxon>Arthrobacter</taxon>
    </lineage>
</organism>
<name>A0ABX0DAU8_9MICC</name>
<keyword evidence="8" id="KW-1185">Reference proteome</keyword>
<evidence type="ECO:0000256" key="1">
    <source>
        <dbReference type="ARBA" id="ARBA00006285"/>
    </source>
</evidence>
<reference evidence="7 8" key="1">
    <citation type="submission" date="2020-02" db="EMBL/GenBank/DDBJ databases">
        <title>Genome sequence of the type strain DSM 27180 of Arthrobacter silviterrae.</title>
        <authorList>
            <person name="Gao J."/>
            <person name="Sun J."/>
        </authorList>
    </citation>
    <scope>NUCLEOTIDE SEQUENCE [LARGE SCALE GENOMIC DNA]</scope>
    <source>
        <strain evidence="7 8">DSM 27180</strain>
    </source>
</reference>
<dbReference type="EMBL" id="JAAKZI010000018">
    <property type="protein sequence ID" value="NGN84007.1"/>
    <property type="molecule type" value="Genomic_DNA"/>
</dbReference>
<dbReference type="InterPro" id="IPR052764">
    <property type="entry name" value="GH20_Enzymes"/>
</dbReference>
<keyword evidence="3" id="KW-0326">Glycosidase</keyword>
<dbReference type="PANTHER" id="PTHR43678:SF1">
    <property type="entry name" value="BETA-N-ACETYLHEXOSAMINIDASE"/>
    <property type="match status" value="1"/>
</dbReference>
<keyword evidence="2" id="KW-0378">Hydrolase</keyword>
<dbReference type="InterPro" id="IPR015883">
    <property type="entry name" value="Glyco_hydro_20_cat"/>
</dbReference>
<dbReference type="Pfam" id="PF02838">
    <property type="entry name" value="Glyco_hydro_20b"/>
    <property type="match status" value="1"/>
</dbReference>
<evidence type="ECO:0000256" key="3">
    <source>
        <dbReference type="ARBA" id="ARBA00023295"/>
    </source>
</evidence>
<evidence type="ECO:0000313" key="8">
    <source>
        <dbReference type="Proteomes" id="UP000479226"/>
    </source>
</evidence>
<gene>
    <name evidence="7" type="ORF">G6N77_11120</name>
</gene>
<comment type="caution">
    <text evidence="7">The sequence shown here is derived from an EMBL/GenBank/DDBJ whole genome shotgun (WGS) entry which is preliminary data.</text>
</comment>
<evidence type="ECO:0000259" key="6">
    <source>
        <dbReference type="Pfam" id="PF02838"/>
    </source>
</evidence>
<feature type="region of interest" description="Disordered" evidence="4">
    <location>
        <begin position="60"/>
        <end position="88"/>
    </location>
</feature>
<dbReference type="SUPFAM" id="SSF55545">
    <property type="entry name" value="beta-N-acetylhexosaminidase-like domain"/>
    <property type="match status" value="1"/>
</dbReference>
<feature type="domain" description="Beta-hexosaminidase bacterial type N-terminal" evidence="6">
    <location>
        <begin position="76"/>
        <end position="156"/>
    </location>
</feature>
<comment type="similarity">
    <text evidence="1">Belongs to the glycosyl hydrolase 20 family.</text>
</comment>
<sequence>MQTVPAVQQWKDRDGRGPGVPGPWVPASRPRVVVAARDAPLLGELAALLSGELAGERARERAGEVARERAGEAGPAAPARFQAPAGPAQPGDIELRLEPLVDAGLTAGQLAEAYRLTAGPVLTITAPAVAGLYYGTRTLLQLLRSGTAPTGTITDWPAFEQRGVMVDVGRKYFSPEWLKRLIENMGWLKLNHLHLHLNDNVGVGLECTSHPEIVSEKHLSYGDLDGILAVAAAHHVTVVPEFDTPSHAAAILARRPELAITDRHGTVEKDKLNVANAAARTLAADVVLEWADRFPGPYFHLGGDEFFAAPWEPAGHQDPLRYPGLAAWARAETGNPGSTAVDGYTLYLNQLSALLRSAGKRARVWNDHVHPGARGVPLDPDVDVECWIRWNAGFPGASDFHRAGHRLVNRNGDHLYFVLSSDSVPPTTGRKSAEGVYELWRPRLFMGAAGGLLDDELDASVPVAGAVMSIWCDYPDALTEAEVADQTLDWFRSLSQQLWGSPKPCGTFAEFSTLFPAVGTAPR</sequence>
<proteinExistence type="inferred from homology"/>
<dbReference type="PRINTS" id="PR00738">
    <property type="entry name" value="GLHYDRLASE20"/>
</dbReference>
<feature type="region of interest" description="Disordered" evidence="4">
    <location>
        <begin position="1"/>
        <end position="27"/>
    </location>
</feature>
<dbReference type="Gene3D" id="3.20.20.80">
    <property type="entry name" value="Glycosidases"/>
    <property type="match status" value="1"/>
</dbReference>
<dbReference type="Gene3D" id="3.30.379.10">
    <property type="entry name" value="Chitobiase/beta-hexosaminidase domain 2-like"/>
    <property type="match status" value="1"/>
</dbReference>
<evidence type="ECO:0000256" key="4">
    <source>
        <dbReference type="SAM" id="MobiDB-lite"/>
    </source>
</evidence>
<dbReference type="InterPro" id="IPR015882">
    <property type="entry name" value="HEX_bac_N"/>
</dbReference>
<dbReference type="InterPro" id="IPR029018">
    <property type="entry name" value="Hex-like_dom2"/>
</dbReference>
<dbReference type="RefSeq" id="WP_165182239.1">
    <property type="nucleotide sequence ID" value="NZ_JAAKZI010000018.1"/>
</dbReference>
<evidence type="ECO:0000313" key="7">
    <source>
        <dbReference type="EMBL" id="NGN84007.1"/>
    </source>
</evidence>
<evidence type="ECO:0000259" key="5">
    <source>
        <dbReference type="Pfam" id="PF00728"/>
    </source>
</evidence>
<feature type="compositionally biased region" description="Basic and acidic residues" evidence="4">
    <location>
        <begin position="60"/>
        <end position="71"/>
    </location>
</feature>
<dbReference type="InterPro" id="IPR025705">
    <property type="entry name" value="Beta_hexosaminidase_sua/sub"/>
</dbReference>
<dbReference type="InterPro" id="IPR017853">
    <property type="entry name" value="GH"/>
</dbReference>
<dbReference type="PANTHER" id="PTHR43678">
    <property type="entry name" value="PUTATIVE (AFU_ORTHOLOGUE AFUA_2G00640)-RELATED"/>
    <property type="match status" value="1"/>
</dbReference>